<feature type="domain" description="Peptidase S8/S53" evidence="10">
    <location>
        <begin position="95"/>
        <end position="532"/>
    </location>
</feature>
<dbReference type="PANTHER" id="PTHR10795">
    <property type="entry name" value="PROPROTEIN CONVERTASE SUBTILISIN/KEXIN"/>
    <property type="match status" value="1"/>
</dbReference>
<dbReference type="InterPro" id="IPR015500">
    <property type="entry name" value="Peptidase_S8_subtilisin-rel"/>
</dbReference>
<dbReference type="PROSITE" id="PS51375">
    <property type="entry name" value="PPR"/>
    <property type="match status" value="2"/>
</dbReference>
<evidence type="ECO:0000256" key="4">
    <source>
        <dbReference type="ARBA" id="ARBA00022737"/>
    </source>
</evidence>
<name>A0A5D2CDR3_GOSDA</name>
<keyword evidence="4" id="KW-0677">Repeat</keyword>
<dbReference type="GO" id="GO:0006508">
    <property type="term" value="P:proteolysis"/>
    <property type="evidence" value="ECO:0007669"/>
    <property type="project" value="UniProtKB-KW"/>
</dbReference>
<dbReference type="InterPro" id="IPR037045">
    <property type="entry name" value="S8pro/Inhibitor_I9_sf"/>
</dbReference>
<evidence type="ECO:0000256" key="2">
    <source>
        <dbReference type="ARBA" id="ARBA00022670"/>
    </source>
</evidence>
<dbReference type="Gene3D" id="3.40.50.200">
    <property type="entry name" value="Peptidase S8/S53 domain"/>
    <property type="match status" value="1"/>
</dbReference>
<feature type="repeat" description="PPR" evidence="8">
    <location>
        <begin position="800"/>
        <end position="834"/>
    </location>
</feature>
<keyword evidence="6 9" id="KW-0720">Serine protease</keyword>
<evidence type="ECO:0008006" key="15">
    <source>
        <dbReference type="Google" id="ProtNLM"/>
    </source>
</evidence>
<evidence type="ECO:0000256" key="8">
    <source>
        <dbReference type="PROSITE-ProRule" id="PRU00708"/>
    </source>
</evidence>
<feature type="active site" description="Charge relay system" evidence="7 9">
    <location>
        <position position="163"/>
    </location>
</feature>
<dbReference type="Pfam" id="PF17766">
    <property type="entry name" value="fn3_6"/>
    <property type="match status" value="1"/>
</dbReference>
<dbReference type="InterPro" id="IPR011990">
    <property type="entry name" value="TPR-like_helical_dom_sf"/>
</dbReference>
<dbReference type="EMBL" id="CM017705">
    <property type="protein sequence ID" value="TYG67724.1"/>
    <property type="molecule type" value="Genomic_DNA"/>
</dbReference>
<comment type="similarity">
    <text evidence="1 9">Belongs to the peptidase S8 family.</text>
</comment>
<dbReference type="InterPro" id="IPR034197">
    <property type="entry name" value="Peptidases_S8_3"/>
</dbReference>
<feature type="repeat" description="PPR" evidence="8">
    <location>
        <begin position="765"/>
        <end position="799"/>
    </location>
</feature>
<dbReference type="FunFam" id="3.40.50.200:FF:000006">
    <property type="entry name" value="Subtilisin-like protease SBT1.5"/>
    <property type="match status" value="1"/>
</dbReference>
<dbReference type="Gene3D" id="3.30.70.80">
    <property type="entry name" value="Peptidase S8 propeptide/proteinase inhibitor I9"/>
    <property type="match status" value="1"/>
</dbReference>
<keyword evidence="5 9" id="KW-0378">Hydrolase</keyword>
<gene>
    <name evidence="13" type="ORF">ES288_D05G098400v1</name>
</gene>
<organism evidence="13 14">
    <name type="scientific">Gossypium darwinii</name>
    <name type="common">Darwin's cotton</name>
    <name type="synonym">Gossypium barbadense var. darwinii</name>
    <dbReference type="NCBI Taxonomy" id="34276"/>
    <lineage>
        <taxon>Eukaryota</taxon>
        <taxon>Viridiplantae</taxon>
        <taxon>Streptophyta</taxon>
        <taxon>Embryophyta</taxon>
        <taxon>Tracheophyta</taxon>
        <taxon>Spermatophyta</taxon>
        <taxon>Magnoliopsida</taxon>
        <taxon>eudicotyledons</taxon>
        <taxon>Gunneridae</taxon>
        <taxon>Pentapetalae</taxon>
        <taxon>rosids</taxon>
        <taxon>malvids</taxon>
        <taxon>Malvales</taxon>
        <taxon>Malvaceae</taxon>
        <taxon>Malvoideae</taxon>
        <taxon>Gossypium</taxon>
    </lineage>
</organism>
<dbReference type="InterPro" id="IPR002885">
    <property type="entry name" value="PPR_rpt"/>
</dbReference>
<dbReference type="AlphaFoldDB" id="A0A5D2CDR3"/>
<evidence type="ECO:0000259" key="11">
    <source>
        <dbReference type="Pfam" id="PF05922"/>
    </source>
</evidence>
<evidence type="ECO:0000256" key="9">
    <source>
        <dbReference type="PROSITE-ProRule" id="PRU01240"/>
    </source>
</evidence>
<dbReference type="NCBIfam" id="TIGR00756">
    <property type="entry name" value="PPR"/>
    <property type="match status" value="1"/>
</dbReference>
<dbReference type="InterPro" id="IPR023828">
    <property type="entry name" value="Peptidase_S8_Ser-AS"/>
</dbReference>
<evidence type="ECO:0000259" key="10">
    <source>
        <dbReference type="Pfam" id="PF00082"/>
    </source>
</evidence>
<dbReference type="PROSITE" id="PS51892">
    <property type="entry name" value="SUBTILASE"/>
    <property type="match status" value="1"/>
</dbReference>
<dbReference type="Proteomes" id="UP000323506">
    <property type="component" value="Chromosome D05"/>
</dbReference>
<evidence type="ECO:0000256" key="5">
    <source>
        <dbReference type="ARBA" id="ARBA00022801"/>
    </source>
</evidence>
<dbReference type="Pfam" id="PF00082">
    <property type="entry name" value="Peptidase_S8"/>
    <property type="match status" value="1"/>
</dbReference>
<feature type="domain" description="Subtilisin-like protease fibronectin type-III" evidence="12">
    <location>
        <begin position="593"/>
        <end position="684"/>
    </location>
</feature>
<reference evidence="13 14" key="1">
    <citation type="submission" date="2019-06" db="EMBL/GenBank/DDBJ databases">
        <title>WGS assembly of Gossypium darwinii.</title>
        <authorList>
            <person name="Chen Z.J."/>
            <person name="Sreedasyam A."/>
            <person name="Ando A."/>
            <person name="Song Q."/>
            <person name="De L."/>
            <person name="Hulse-Kemp A."/>
            <person name="Ding M."/>
            <person name="Ye W."/>
            <person name="Kirkbride R."/>
            <person name="Jenkins J."/>
            <person name="Plott C."/>
            <person name="Lovell J."/>
            <person name="Lin Y.-M."/>
            <person name="Vaughn R."/>
            <person name="Liu B."/>
            <person name="Li W."/>
            <person name="Simpson S."/>
            <person name="Scheffler B."/>
            <person name="Saski C."/>
            <person name="Grover C."/>
            <person name="Hu G."/>
            <person name="Conover J."/>
            <person name="Carlson J."/>
            <person name="Shu S."/>
            <person name="Boston L."/>
            <person name="Williams M."/>
            <person name="Peterson D."/>
            <person name="Mcgee K."/>
            <person name="Jones D."/>
            <person name="Wendel J."/>
            <person name="Stelly D."/>
            <person name="Grimwood J."/>
            <person name="Schmutz J."/>
        </authorList>
    </citation>
    <scope>NUCLEOTIDE SEQUENCE [LARGE SCALE GENOMIC DNA]</scope>
    <source>
        <strain evidence="13">1808015.09</strain>
    </source>
</reference>
<keyword evidence="14" id="KW-1185">Reference proteome</keyword>
<dbReference type="GO" id="GO:0004252">
    <property type="term" value="F:serine-type endopeptidase activity"/>
    <property type="evidence" value="ECO:0007669"/>
    <property type="project" value="UniProtKB-UniRule"/>
</dbReference>
<dbReference type="InterPro" id="IPR000209">
    <property type="entry name" value="Peptidase_S8/S53_dom"/>
</dbReference>
<evidence type="ECO:0000256" key="6">
    <source>
        <dbReference type="ARBA" id="ARBA00022825"/>
    </source>
</evidence>
<dbReference type="Gene3D" id="1.25.40.10">
    <property type="entry name" value="Tetratricopeptide repeat domain"/>
    <property type="match status" value="1"/>
</dbReference>
<feature type="active site" description="Charge relay system" evidence="7 9">
    <location>
        <position position="486"/>
    </location>
</feature>
<evidence type="ECO:0000259" key="12">
    <source>
        <dbReference type="Pfam" id="PF17766"/>
    </source>
</evidence>
<dbReference type="CDD" id="cd04852">
    <property type="entry name" value="Peptidases_S8_3"/>
    <property type="match status" value="1"/>
</dbReference>
<protein>
    <recommendedName>
        <fullName evidence="15">Peptidase S8/S53 domain-containing protein</fullName>
    </recommendedName>
</protein>
<dbReference type="InterPro" id="IPR010259">
    <property type="entry name" value="S8pro/Inhibitor_I9"/>
</dbReference>
<dbReference type="Gene3D" id="2.60.40.2310">
    <property type="match status" value="1"/>
</dbReference>
<feature type="active site" description="Charge relay system" evidence="7 9">
    <location>
        <position position="103"/>
    </location>
</feature>
<feature type="domain" description="Inhibitor I9" evidence="11">
    <location>
        <begin position="9"/>
        <end position="71"/>
    </location>
</feature>
<evidence type="ECO:0000256" key="1">
    <source>
        <dbReference type="ARBA" id="ARBA00011073"/>
    </source>
</evidence>
<dbReference type="InterPro" id="IPR041469">
    <property type="entry name" value="Subtilisin-like_FN3"/>
</dbReference>
<dbReference type="InterPro" id="IPR036852">
    <property type="entry name" value="Peptidase_S8/S53_dom_sf"/>
</dbReference>
<dbReference type="Pfam" id="PF05922">
    <property type="entry name" value="Inhibitor_I9"/>
    <property type="match status" value="1"/>
</dbReference>
<proteinExistence type="inferred from homology"/>
<sequence>MGSAPEGEYLATSRQRTMLQKVIRGSSVEESMIRSYRRSLNGFAAKLTEEEVEELANMKGVVSIIPNRIYHPRTTRSWDFMGFSNTVRRNPTVESNVIIGVIDSGIWPELPSFSDKGFGPPPKKWKGVCRGGKNFTCNNKVIGARFYKSVPSGDESARDNSGHGTHTASTAAGNVVKDVSFFGLAQGTARGGVPSARIAAYKVCHKKGCESVDILAAFDDAIADGVDILSVSLGSAESTEFFDDVIAIGSFHAMEKGILTLNSAGNNGVAGPLGVESVAPWMVAVAASTTDRRLSTKVVLGNGKTLNGFSVNPDTFNGKKLPLLYGREVSSICSEDDARLCSESCVDSKLVKGKIVLCDNSGSDSVVYSAGAAGSIVLDDLPVSFITPLPSPGLNARDYDLLLSYKNSTKNPVAEILRSESIKESYSPVVAQFSSLGPNFIAPDILKPDITAPGAEILAAYSPISSPSGSPLDKRRVKYSILSGTSMSCPHVAGIAAYVKTFHPDWSPSAIKSALMTTAWAMDRTKNPDGEISYGSGHVNPVRAIVPGLVYETSKEDYIKLMCSLGYTQDNIKQISGEISACPVKSKNVPARDMNYPSLAASVPAVKSFTVSFRRTVKNVGLPNSIYRVQISPNPKLKVEAVPKVLTFKALKETKTFTVTVSGGGLSAKSMESTTLVWSDGTHITERSPLERQKADRERSPFVILGLKRFKDDEDKVLKFIKTHVLRLLKMDLIAVLSELERQEETSLAVKVFEVIQKQDWYTPDVYLYKDLIIALARCRKMDEAMKLWESMRKENLFPDSQTYTEIIRGFLRDGSPADAMNIYEDMIKSPDPPEELPFRILLKGLLPHPLLRNRVKKDFEELFPEKHAYDPPEEIFGRC</sequence>
<dbReference type="InterPro" id="IPR045051">
    <property type="entry name" value="SBT"/>
</dbReference>
<evidence type="ECO:0000256" key="7">
    <source>
        <dbReference type="PIRSR" id="PIRSR615500-1"/>
    </source>
</evidence>
<accession>A0A5D2CDR3</accession>
<evidence type="ECO:0000313" key="14">
    <source>
        <dbReference type="Proteomes" id="UP000323506"/>
    </source>
</evidence>
<keyword evidence="3" id="KW-0732">Signal</keyword>
<dbReference type="Gene3D" id="3.50.30.30">
    <property type="match status" value="1"/>
</dbReference>
<dbReference type="CDD" id="cd02120">
    <property type="entry name" value="PA_subtilisin_like"/>
    <property type="match status" value="1"/>
</dbReference>
<dbReference type="Pfam" id="PF13041">
    <property type="entry name" value="PPR_2"/>
    <property type="match status" value="1"/>
</dbReference>
<dbReference type="PRINTS" id="PR00723">
    <property type="entry name" value="SUBTILISIN"/>
</dbReference>
<evidence type="ECO:0000313" key="13">
    <source>
        <dbReference type="EMBL" id="TYG67724.1"/>
    </source>
</evidence>
<dbReference type="PROSITE" id="PS00138">
    <property type="entry name" value="SUBTILASE_SER"/>
    <property type="match status" value="1"/>
</dbReference>
<keyword evidence="2 9" id="KW-0645">Protease</keyword>
<dbReference type="SUPFAM" id="SSF52743">
    <property type="entry name" value="Subtilisin-like"/>
    <property type="match status" value="1"/>
</dbReference>
<evidence type="ECO:0000256" key="3">
    <source>
        <dbReference type="ARBA" id="ARBA00022729"/>
    </source>
</evidence>